<keyword evidence="1" id="KW-0812">Transmembrane</keyword>
<sequence length="47" mass="5503">MDVSFVHYIVIIIDCFTHFAGTLKMVRNLDDIFIEFKQSQLVITINN</sequence>
<accession>A0A1I7W714</accession>
<keyword evidence="1" id="KW-0472">Membrane</keyword>
<feature type="transmembrane region" description="Helical" evidence="1">
    <location>
        <begin position="6"/>
        <end position="26"/>
    </location>
</feature>
<evidence type="ECO:0000313" key="3">
    <source>
        <dbReference type="WBParaSite" id="Hba_00403"/>
    </source>
</evidence>
<keyword evidence="2" id="KW-1185">Reference proteome</keyword>
<keyword evidence="1" id="KW-1133">Transmembrane helix</keyword>
<dbReference type="Proteomes" id="UP000095283">
    <property type="component" value="Unplaced"/>
</dbReference>
<evidence type="ECO:0000313" key="2">
    <source>
        <dbReference type="Proteomes" id="UP000095283"/>
    </source>
</evidence>
<dbReference type="AlphaFoldDB" id="A0A1I7W714"/>
<protein>
    <submittedName>
        <fullName evidence="3">IstB_IS21 domain-containing protein</fullName>
    </submittedName>
</protein>
<organism evidence="2 3">
    <name type="scientific">Heterorhabditis bacteriophora</name>
    <name type="common">Entomopathogenic nematode worm</name>
    <dbReference type="NCBI Taxonomy" id="37862"/>
    <lineage>
        <taxon>Eukaryota</taxon>
        <taxon>Metazoa</taxon>
        <taxon>Ecdysozoa</taxon>
        <taxon>Nematoda</taxon>
        <taxon>Chromadorea</taxon>
        <taxon>Rhabditida</taxon>
        <taxon>Rhabditina</taxon>
        <taxon>Rhabditomorpha</taxon>
        <taxon>Strongyloidea</taxon>
        <taxon>Heterorhabditidae</taxon>
        <taxon>Heterorhabditis</taxon>
    </lineage>
</organism>
<reference evidence="3" key="1">
    <citation type="submission" date="2016-11" db="UniProtKB">
        <authorList>
            <consortium name="WormBaseParasite"/>
        </authorList>
    </citation>
    <scope>IDENTIFICATION</scope>
</reference>
<name>A0A1I7W714_HETBA</name>
<dbReference type="WBParaSite" id="Hba_00403">
    <property type="protein sequence ID" value="Hba_00403"/>
    <property type="gene ID" value="Hba_00403"/>
</dbReference>
<evidence type="ECO:0000256" key="1">
    <source>
        <dbReference type="SAM" id="Phobius"/>
    </source>
</evidence>
<proteinExistence type="predicted"/>